<organism evidence="11 12">
    <name type="scientific">Bosea minatitlanensis</name>
    <dbReference type="NCBI Taxonomy" id="128782"/>
    <lineage>
        <taxon>Bacteria</taxon>
        <taxon>Pseudomonadati</taxon>
        <taxon>Pseudomonadota</taxon>
        <taxon>Alphaproteobacteria</taxon>
        <taxon>Hyphomicrobiales</taxon>
        <taxon>Boseaceae</taxon>
        <taxon>Bosea</taxon>
    </lineage>
</organism>
<name>A0ABW0F7A9_9HYPH</name>
<keyword evidence="12" id="KW-1185">Reference proteome</keyword>
<dbReference type="InterPro" id="IPR005861">
    <property type="entry name" value="HisP_aminotrans"/>
</dbReference>
<evidence type="ECO:0000256" key="1">
    <source>
        <dbReference type="ARBA" id="ARBA00001933"/>
    </source>
</evidence>
<feature type="domain" description="Aminotransferase class I/classII large" evidence="10">
    <location>
        <begin position="33"/>
        <end position="360"/>
    </location>
</feature>
<dbReference type="InterPro" id="IPR050106">
    <property type="entry name" value="HistidinolP_aminotransfase"/>
</dbReference>
<dbReference type="RefSeq" id="WP_158445047.1">
    <property type="nucleotide sequence ID" value="NZ_JAOAOS010000003.1"/>
</dbReference>
<evidence type="ECO:0000256" key="4">
    <source>
        <dbReference type="ARBA" id="ARBA00011738"/>
    </source>
</evidence>
<evidence type="ECO:0000256" key="3">
    <source>
        <dbReference type="ARBA" id="ARBA00007970"/>
    </source>
</evidence>
<dbReference type="GO" id="GO:0004400">
    <property type="term" value="F:histidinol-phosphate transaminase activity"/>
    <property type="evidence" value="ECO:0007669"/>
    <property type="project" value="UniProtKB-EC"/>
</dbReference>
<dbReference type="EC" id="2.6.1.9" evidence="9"/>
<dbReference type="InterPro" id="IPR004839">
    <property type="entry name" value="Aminotransferase_I/II_large"/>
</dbReference>
<keyword evidence="9" id="KW-0028">Amino-acid biosynthesis</keyword>
<comment type="subunit">
    <text evidence="4 9">Homodimer.</text>
</comment>
<evidence type="ECO:0000313" key="12">
    <source>
        <dbReference type="Proteomes" id="UP001595976"/>
    </source>
</evidence>
<dbReference type="CDD" id="cd00609">
    <property type="entry name" value="AAT_like"/>
    <property type="match status" value="1"/>
</dbReference>
<accession>A0ABW0F7A9</accession>
<reference evidence="12" key="1">
    <citation type="journal article" date="2019" name="Int. J. Syst. Evol. Microbiol.">
        <title>The Global Catalogue of Microorganisms (GCM) 10K type strain sequencing project: providing services to taxonomists for standard genome sequencing and annotation.</title>
        <authorList>
            <consortium name="The Broad Institute Genomics Platform"/>
            <consortium name="The Broad Institute Genome Sequencing Center for Infectious Disease"/>
            <person name="Wu L."/>
            <person name="Ma J."/>
        </authorList>
    </citation>
    <scope>NUCLEOTIDE SEQUENCE [LARGE SCALE GENOMIC DNA]</scope>
    <source>
        <strain evidence="12">CGMCC 1.15643</strain>
    </source>
</reference>
<gene>
    <name evidence="9 11" type="primary">hisC</name>
    <name evidence="11" type="ORF">ACFPK2_17970</name>
</gene>
<dbReference type="InterPro" id="IPR015424">
    <property type="entry name" value="PyrdxlP-dep_Trfase"/>
</dbReference>
<evidence type="ECO:0000256" key="2">
    <source>
        <dbReference type="ARBA" id="ARBA00005011"/>
    </source>
</evidence>
<evidence type="ECO:0000259" key="10">
    <source>
        <dbReference type="Pfam" id="PF00155"/>
    </source>
</evidence>
<proteinExistence type="inferred from homology"/>
<sequence>MMTASRPIPRPGVLDIEAYVPGKSAAPAGVKLHKLSSNETPLGPSPKAVEAFQGLAAKLEFYPDGSSSRLKQAIAGRYGLDPARIVCGNGSDELLELVTKAYLGAGDEGIYSQYGFLVYRIAILAAGGKPVVVPEKDYTADVDGILAAVTPKTKIVFLANPNNPTGTYLSFDEVKRLQAGLPPHVLLVLDAAYAEYVRRNDYAAGLELVAESENVVMTRTFSKIYGLANLRIGWLYAPAAIVDALERIRGPFNVNGAAIEAGAAAIADEAHVAAAIEHNETWLAWTTAELEKLGLTVTPSVGNFILIHFPKEAGRTAKDADAFLTQRGLILRAVASYGLPDALRMTIGSEEANRLVVAALADFLAGKA</sequence>
<evidence type="ECO:0000256" key="5">
    <source>
        <dbReference type="ARBA" id="ARBA00022576"/>
    </source>
</evidence>
<comment type="pathway">
    <text evidence="2 9">Amino-acid biosynthesis; L-histidine biosynthesis; L-histidine from 5-phospho-alpha-D-ribose 1-diphosphate: step 7/9.</text>
</comment>
<dbReference type="NCBIfam" id="TIGR01141">
    <property type="entry name" value="hisC"/>
    <property type="match status" value="1"/>
</dbReference>
<keyword evidence="5 9" id="KW-0032">Aminotransferase</keyword>
<dbReference type="Gene3D" id="3.40.640.10">
    <property type="entry name" value="Type I PLP-dependent aspartate aminotransferase-like (Major domain)"/>
    <property type="match status" value="1"/>
</dbReference>
<comment type="catalytic activity">
    <reaction evidence="8 9">
        <text>L-histidinol phosphate + 2-oxoglutarate = 3-(imidazol-4-yl)-2-oxopropyl phosphate + L-glutamate</text>
        <dbReference type="Rhea" id="RHEA:23744"/>
        <dbReference type="ChEBI" id="CHEBI:16810"/>
        <dbReference type="ChEBI" id="CHEBI:29985"/>
        <dbReference type="ChEBI" id="CHEBI:57766"/>
        <dbReference type="ChEBI" id="CHEBI:57980"/>
        <dbReference type="EC" id="2.6.1.9"/>
    </reaction>
</comment>
<dbReference type="PANTHER" id="PTHR43643">
    <property type="entry name" value="HISTIDINOL-PHOSPHATE AMINOTRANSFERASE 2"/>
    <property type="match status" value="1"/>
</dbReference>
<dbReference type="InterPro" id="IPR015422">
    <property type="entry name" value="PyrdxlP-dep_Trfase_small"/>
</dbReference>
<evidence type="ECO:0000256" key="8">
    <source>
        <dbReference type="ARBA" id="ARBA00047481"/>
    </source>
</evidence>
<evidence type="ECO:0000313" key="11">
    <source>
        <dbReference type="EMBL" id="MFC5294881.1"/>
    </source>
</evidence>
<keyword evidence="6 9" id="KW-0808">Transferase</keyword>
<evidence type="ECO:0000256" key="7">
    <source>
        <dbReference type="ARBA" id="ARBA00022898"/>
    </source>
</evidence>
<comment type="caution">
    <text evidence="11">The sequence shown here is derived from an EMBL/GenBank/DDBJ whole genome shotgun (WGS) entry which is preliminary data.</text>
</comment>
<dbReference type="EMBL" id="JBHSLI010000007">
    <property type="protein sequence ID" value="MFC5294881.1"/>
    <property type="molecule type" value="Genomic_DNA"/>
</dbReference>
<evidence type="ECO:0000256" key="6">
    <source>
        <dbReference type="ARBA" id="ARBA00022679"/>
    </source>
</evidence>
<feature type="modified residue" description="N6-(pyridoxal phosphate)lysine" evidence="9">
    <location>
        <position position="223"/>
    </location>
</feature>
<keyword evidence="7 9" id="KW-0663">Pyridoxal phosphate</keyword>
<dbReference type="Gene3D" id="3.90.1150.10">
    <property type="entry name" value="Aspartate Aminotransferase, domain 1"/>
    <property type="match status" value="1"/>
</dbReference>
<dbReference type="Pfam" id="PF00155">
    <property type="entry name" value="Aminotran_1_2"/>
    <property type="match status" value="1"/>
</dbReference>
<dbReference type="HAMAP" id="MF_01023">
    <property type="entry name" value="HisC_aminotrans_2"/>
    <property type="match status" value="1"/>
</dbReference>
<keyword evidence="9" id="KW-0368">Histidine biosynthesis</keyword>
<comment type="similarity">
    <text evidence="3 9">Belongs to the class-II pyridoxal-phosphate-dependent aminotransferase family. Histidinol-phosphate aminotransferase subfamily.</text>
</comment>
<dbReference type="InterPro" id="IPR015421">
    <property type="entry name" value="PyrdxlP-dep_Trfase_major"/>
</dbReference>
<comment type="cofactor">
    <cofactor evidence="1 9">
        <name>pyridoxal 5'-phosphate</name>
        <dbReference type="ChEBI" id="CHEBI:597326"/>
    </cofactor>
</comment>
<dbReference type="SUPFAM" id="SSF53383">
    <property type="entry name" value="PLP-dependent transferases"/>
    <property type="match status" value="1"/>
</dbReference>
<dbReference type="Proteomes" id="UP001595976">
    <property type="component" value="Unassembled WGS sequence"/>
</dbReference>
<protein>
    <recommendedName>
        <fullName evidence="9">Histidinol-phosphate aminotransferase</fullName>
        <ecNumber evidence="9">2.6.1.9</ecNumber>
    </recommendedName>
    <alternativeName>
        <fullName evidence="9">Imidazole acetol-phosphate transaminase</fullName>
    </alternativeName>
</protein>
<evidence type="ECO:0000256" key="9">
    <source>
        <dbReference type="HAMAP-Rule" id="MF_01023"/>
    </source>
</evidence>
<dbReference type="PANTHER" id="PTHR43643:SF3">
    <property type="entry name" value="HISTIDINOL-PHOSPHATE AMINOTRANSFERASE"/>
    <property type="match status" value="1"/>
</dbReference>